<dbReference type="Pfam" id="PF11951">
    <property type="entry name" value="Fungal_trans_2"/>
    <property type="match status" value="1"/>
</dbReference>
<dbReference type="AlphaFoldDB" id="A0A3M9Y683"/>
<accession>A0A3M9Y683</accession>
<proteinExistence type="predicted"/>
<dbReference type="GO" id="GO:0008270">
    <property type="term" value="F:zinc ion binding"/>
    <property type="evidence" value="ECO:0007669"/>
    <property type="project" value="InterPro"/>
</dbReference>
<reference evidence="4 5" key="1">
    <citation type="submission" date="2018-10" db="EMBL/GenBank/DDBJ databases">
        <title>Genome sequence of Verticillium nonalfalfae VnAa140.</title>
        <authorList>
            <person name="Stajich J.E."/>
            <person name="Kasson M.T."/>
        </authorList>
    </citation>
    <scope>NUCLEOTIDE SEQUENCE [LARGE SCALE GENOMIC DNA]</scope>
    <source>
        <strain evidence="4 5">VnAa140</strain>
    </source>
</reference>
<evidence type="ECO:0000313" key="5">
    <source>
        <dbReference type="Proteomes" id="UP000267145"/>
    </source>
</evidence>
<keyword evidence="5" id="KW-1185">Reference proteome</keyword>
<organism evidence="4 5">
    <name type="scientific">Verticillium nonalfalfae</name>
    <dbReference type="NCBI Taxonomy" id="1051616"/>
    <lineage>
        <taxon>Eukaryota</taxon>
        <taxon>Fungi</taxon>
        <taxon>Dikarya</taxon>
        <taxon>Ascomycota</taxon>
        <taxon>Pezizomycotina</taxon>
        <taxon>Sordariomycetes</taxon>
        <taxon>Hypocreomycetidae</taxon>
        <taxon>Glomerellales</taxon>
        <taxon>Plectosphaerellaceae</taxon>
        <taxon>Verticillium</taxon>
    </lineage>
</organism>
<dbReference type="PROSITE" id="PS50048">
    <property type="entry name" value="ZN2_CY6_FUNGAL_2"/>
    <property type="match status" value="1"/>
</dbReference>
<dbReference type="Gene3D" id="4.10.240.10">
    <property type="entry name" value="Zn(2)-C6 fungal-type DNA-binding domain"/>
    <property type="match status" value="1"/>
</dbReference>
<evidence type="ECO:0000256" key="1">
    <source>
        <dbReference type="ARBA" id="ARBA00004123"/>
    </source>
</evidence>
<comment type="subcellular location">
    <subcellularLocation>
        <location evidence="1">Nucleus</location>
    </subcellularLocation>
</comment>
<dbReference type="GO" id="GO:0005634">
    <property type="term" value="C:nucleus"/>
    <property type="evidence" value="ECO:0007669"/>
    <property type="project" value="UniProtKB-SubCell"/>
</dbReference>
<dbReference type="Proteomes" id="UP000267145">
    <property type="component" value="Unassembled WGS sequence"/>
</dbReference>
<protein>
    <recommendedName>
        <fullName evidence="3">Zn(2)-C6 fungal-type domain-containing protein</fullName>
    </recommendedName>
</protein>
<dbReference type="CDD" id="cd00067">
    <property type="entry name" value="GAL4"/>
    <property type="match status" value="1"/>
</dbReference>
<dbReference type="PROSITE" id="PS00463">
    <property type="entry name" value="ZN2_CY6_FUNGAL_1"/>
    <property type="match status" value="1"/>
</dbReference>
<feature type="domain" description="Zn(2)-C6 fungal-type" evidence="3">
    <location>
        <begin position="11"/>
        <end position="41"/>
    </location>
</feature>
<dbReference type="EMBL" id="RBVV01000072">
    <property type="protein sequence ID" value="RNJ55675.1"/>
    <property type="molecule type" value="Genomic_DNA"/>
</dbReference>
<dbReference type="InterPro" id="IPR021858">
    <property type="entry name" value="Fun_TF"/>
</dbReference>
<name>A0A3M9Y683_9PEZI</name>
<dbReference type="InterPro" id="IPR001138">
    <property type="entry name" value="Zn2Cys6_DnaBD"/>
</dbReference>
<dbReference type="InterPro" id="IPR036864">
    <property type="entry name" value="Zn2-C6_fun-type_DNA-bd_sf"/>
</dbReference>
<dbReference type="RefSeq" id="XP_028493833.1">
    <property type="nucleotide sequence ID" value="XM_028642387.1"/>
</dbReference>
<dbReference type="Pfam" id="PF00172">
    <property type="entry name" value="Zn_clus"/>
    <property type="match status" value="1"/>
</dbReference>
<sequence>MSRRVRVVPGSCWPCKKRRVRCDLTKPACRRCLLEGASCDYNAQLIRWSTRPSVNLSQPLAEMAAAAARRSPCLKIEPPLANDEQRALGYFQGRVWPLLTTVPNPCAPPTPVAMQHRVVLLSMCVFAASHRYLQDGRGAELITPTRSECLQVLRTQVGGCCRDNNDMLPTLLFAVLLLYLHDGLVEGSATSATMKHHVGVLAILDQLGGLTKVVGKGQESMDMLLSEFASADLTTALLQQRTPGFAPDVWDVIDEGSVWWGRDARGRCSLAAVFHDMATLATYHEAVRTGAERLSVDRIRAFEASLQPVYAPLTTEDLGSDPDVGEPLPLGQGEIEAVEAFKLVRAFQRTALIYLYRVICGLPTCHALVQQHVEPCLDGLFEVHPSSHIYHCVIFPLYVAGAHAQTSKRRAGVSDMVSGIFNDMRFGSVRAIGEALRDVWRRDAERMSWADMFGFLSPYAVVL</sequence>
<evidence type="ECO:0000313" key="4">
    <source>
        <dbReference type="EMBL" id="RNJ55675.1"/>
    </source>
</evidence>
<dbReference type="GO" id="GO:0000981">
    <property type="term" value="F:DNA-binding transcription factor activity, RNA polymerase II-specific"/>
    <property type="evidence" value="ECO:0007669"/>
    <property type="project" value="InterPro"/>
</dbReference>
<evidence type="ECO:0000256" key="2">
    <source>
        <dbReference type="ARBA" id="ARBA00023242"/>
    </source>
</evidence>
<dbReference type="SUPFAM" id="SSF57701">
    <property type="entry name" value="Zn2/Cys6 DNA-binding domain"/>
    <property type="match status" value="1"/>
</dbReference>
<evidence type="ECO:0000259" key="3">
    <source>
        <dbReference type="PROSITE" id="PS50048"/>
    </source>
</evidence>
<dbReference type="SMART" id="SM00066">
    <property type="entry name" value="GAL4"/>
    <property type="match status" value="1"/>
</dbReference>
<dbReference type="PANTHER" id="PTHR37534:SF46">
    <property type="entry name" value="ZN(II)2CYS6 TRANSCRIPTION FACTOR (EUROFUNG)"/>
    <property type="match status" value="1"/>
</dbReference>
<dbReference type="PANTHER" id="PTHR37534">
    <property type="entry name" value="TRANSCRIPTIONAL ACTIVATOR PROTEIN UGA3"/>
    <property type="match status" value="1"/>
</dbReference>
<gene>
    <name evidence="4" type="ORF">D7B24_008297</name>
</gene>
<comment type="caution">
    <text evidence="4">The sequence shown here is derived from an EMBL/GenBank/DDBJ whole genome shotgun (WGS) entry which is preliminary data.</text>
</comment>
<keyword evidence="2" id="KW-0539">Nucleus</keyword>
<dbReference type="GeneID" id="39611986"/>